<dbReference type="OrthoDB" id="5461884at2"/>
<feature type="coiled-coil region" evidence="1">
    <location>
        <begin position="511"/>
        <end position="538"/>
    </location>
</feature>
<feature type="region of interest" description="Disordered" evidence="2">
    <location>
        <begin position="594"/>
        <end position="625"/>
    </location>
</feature>
<evidence type="ECO:0000313" key="4">
    <source>
        <dbReference type="Proteomes" id="UP000009071"/>
    </source>
</evidence>
<evidence type="ECO:0000256" key="2">
    <source>
        <dbReference type="SAM" id="MobiDB-lite"/>
    </source>
</evidence>
<sequence length="625" mass="66761">MQYQRDMYQAVNMAMARLGSLFIVGGYPSVDVSGEPDGVSLTQRPGAPGLSAPVVAGPVAPDVPALVEPSITDVEVPIFSGEAPKLNFPGFDDLTLPEAPGPAPTVADVALPADPDVELPEVPVFEAVDIPALPSLIQPQFEGVRPVLPDMETPGRVFVYEEGAFESPLWTALRQRLLEDLENGGDVAAILETGRVFEQQERWVVAERERRKEEIVAEYSAMGYERLPGEAHERLRLVELDAEKSLEGLLNTISAKKADLSVQSRQFAVEKALAAVVGVCLDVFNKGNDRALEAAKATAQFAYQEVDARVALFNCQVAAFTAEAAVFEARIRAALADLEAFKTAMEGARIRGELRQQDVALYVARVQAVGEIIGIYKARMEGAAVAAEVDKARIQAFETTVQAYIGQVNAVTAQVNARVARITGEKARAEAFESEVRAYQGQVEAAGAVARIGEIRANVAGQLNASRVQLFTAKTQAFQAEWQGRLGQAEALSRHAANQVALFQAEVSGVSAENQAKIQQLVAEVQKWQARLDASLKEAGLELQRTQAQADLQGRGLMAAAQVAGQGFAAAGSMVHAAVSLGSSWSESVSEAKSVSESTSEVKSTSTATSRATSESTNYNYTASV</sequence>
<dbReference type="EMBL" id="AP010904">
    <property type="protein sequence ID" value="BAH75985.1"/>
    <property type="molecule type" value="Genomic_DNA"/>
</dbReference>
<gene>
    <name evidence="3" type="ordered locus">DMR_24940</name>
</gene>
<reference evidence="3 4" key="1">
    <citation type="journal article" date="2009" name="Genome Res.">
        <title>Whole genome sequence of Desulfovibrio magneticus strain RS-1 revealed common gene clusters in magnetotactic bacteria.</title>
        <authorList>
            <person name="Nakazawa H."/>
            <person name="Arakaki A."/>
            <person name="Narita-Yamada S."/>
            <person name="Yashiro I."/>
            <person name="Jinno K."/>
            <person name="Aoki N."/>
            <person name="Tsuruyama A."/>
            <person name="Okamura Y."/>
            <person name="Tanikawa S."/>
            <person name="Fujita N."/>
            <person name="Takeyama H."/>
            <person name="Matsunaga T."/>
        </authorList>
    </citation>
    <scope>NUCLEOTIDE SEQUENCE [LARGE SCALE GENOMIC DNA]</scope>
    <source>
        <strain evidence="4">ATCC 700980 / DSM 13731 / RS-1</strain>
    </source>
</reference>
<dbReference type="KEGG" id="dma:DMR_24940"/>
<keyword evidence="4" id="KW-1185">Reference proteome</keyword>
<dbReference type="AlphaFoldDB" id="C4XTI8"/>
<evidence type="ECO:0000313" key="3">
    <source>
        <dbReference type="EMBL" id="BAH75985.1"/>
    </source>
</evidence>
<dbReference type="eggNOG" id="COG4372">
    <property type="taxonomic scope" value="Bacteria"/>
</dbReference>
<dbReference type="STRING" id="573370.DMR_24940"/>
<accession>C4XTI8</accession>
<proteinExistence type="predicted"/>
<organism evidence="3 4">
    <name type="scientific">Solidesulfovibrio magneticus (strain ATCC 700980 / DSM 13731 / RS-1)</name>
    <name type="common">Desulfovibrio magneticus</name>
    <dbReference type="NCBI Taxonomy" id="573370"/>
    <lineage>
        <taxon>Bacteria</taxon>
        <taxon>Pseudomonadati</taxon>
        <taxon>Thermodesulfobacteriota</taxon>
        <taxon>Desulfovibrionia</taxon>
        <taxon>Desulfovibrionales</taxon>
        <taxon>Desulfovibrionaceae</taxon>
        <taxon>Solidesulfovibrio</taxon>
    </lineage>
</organism>
<dbReference type="HOGENOM" id="CLU_020350_0_0_7"/>
<evidence type="ECO:0000256" key="1">
    <source>
        <dbReference type="SAM" id="Coils"/>
    </source>
</evidence>
<protein>
    <submittedName>
        <fullName evidence="3">Uncharacterized protein</fullName>
    </submittedName>
</protein>
<feature type="compositionally biased region" description="Low complexity" evidence="2">
    <location>
        <begin position="594"/>
        <end position="617"/>
    </location>
</feature>
<dbReference type="Proteomes" id="UP000009071">
    <property type="component" value="Chromosome"/>
</dbReference>
<name>C4XTI8_SOLM1</name>
<keyword evidence="1" id="KW-0175">Coiled coil</keyword>